<dbReference type="Proteomes" id="UP001374803">
    <property type="component" value="Chromosome"/>
</dbReference>
<dbReference type="InterPro" id="IPR003593">
    <property type="entry name" value="AAA+_ATPase"/>
</dbReference>
<sequence length="380" mass="41501">MNLEKVISIALYVPMPKGMGLPCLIEGPPGVGKSSRVESAARARGLPFRVVNIPTKQPEDFAGLPVPDGRGGVKWECGVKAVRDLNAEGGGVLLFDELSKGLRAVQASLLSAVLERQIGDVTMHKNIRIFLASNSIEEGDGGHAILTTLGNRLAHLRVEVPDIEEYVAYREGRLTVEHLNVDAAERRVHDAWPRVYAKHVALHCAFLRRRPELLHQQPPEDDPNRGKAWPSPRSWDTAIRAAATCEALGEACAMFDFVRAIVGTGPGDEYEEFVAQSDLPSPEDVLLGKWSPSAGRIDICTGAYAGMVTYALEQPRSDVLEQAWARLREACDLGLVDVAWKQAARLTTSYGAKHRDKAVANAAKQTLARLQRTGILEVRL</sequence>
<dbReference type="RefSeq" id="WP_394831784.1">
    <property type="nucleotide sequence ID" value="NZ_CP089929.1"/>
</dbReference>
<gene>
    <name evidence="2" type="ORF">LVJ94_35235</name>
</gene>
<proteinExistence type="predicted"/>
<protein>
    <submittedName>
        <fullName evidence="2">AAA family ATPase</fullName>
    </submittedName>
</protein>
<evidence type="ECO:0000259" key="1">
    <source>
        <dbReference type="SMART" id="SM00382"/>
    </source>
</evidence>
<name>A0ABZ2L0N5_9BACT</name>
<organism evidence="2 3">
    <name type="scientific">Pendulispora rubella</name>
    <dbReference type="NCBI Taxonomy" id="2741070"/>
    <lineage>
        <taxon>Bacteria</taxon>
        <taxon>Pseudomonadati</taxon>
        <taxon>Myxococcota</taxon>
        <taxon>Myxococcia</taxon>
        <taxon>Myxococcales</taxon>
        <taxon>Sorangiineae</taxon>
        <taxon>Pendulisporaceae</taxon>
        <taxon>Pendulispora</taxon>
    </lineage>
</organism>
<dbReference type="SMART" id="SM00382">
    <property type="entry name" value="AAA"/>
    <property type="match status" value="1"/>
</dbReference>
<dbReference type="EMBL" id="CP089983">
    <property type="protein sequence ID" value="WXB02157.1"/>
    <property type="molecule type" value="Genomic_DNA"/>
</dbReference>
<evidence type="ECO:0000313" key="3">
    <source>
        <dbReference type="Proteomes" id="UP001374803"/>
    </source>
</evidence>
<accession>A0ABZ2L0N5</accession>
<feature type="domain" description="AAA+ ATPase" evidence="1">
    <location>
        <begin position="19"/>
        <end position="159"/>
    </location>
</feature>
<dbReference type="InterPro" id="IPR011704">
    <property type="entry name" value="ATPase_dyneun-rel_AAA"/>
</dbReference>
<reference evidence="2" key="1">
    <citation type="submission" date="2021-12" db="EMBL/GenBank/DDBJ databases">
        <title>Discovery of the Pendulisporaceae a myxobacterial family with distinct sporulation behavior and unique specialized metabolism.</title>
        <authorList>
            <person name="Garcia R."/>
            <person name="Popoff A."/>
            <person name="Bader C.D."/>
            <person name="Loehr J."/>
            <person name="Walesch S."/>
            <person name="Walt C."/>
            <person name="Boldt J."/>
            <person name="Bunk B."/>
            <person name="Haeckl F.J.F.P.J."/>
            <person name="Gunesch A.P."/>
            <person name="Birkelbach J."/>
            <person name="Nuebel U."/>
            <person name="Pietschmann T."/>
            <person name="Bach T."/>
            <person name="Mueller R."/>
        </authorList>
    </citation>
    <scope>NUCLEOTIDE SEQUENCE</scope>
    <source>
        <strain evidence="2">MSr11367</strain>
    </source>
</reference>
<evidence type="ECO:0000313" key="2">
    <source>
        <dbReference type="EMBL" id="WXB02157.1"/>
    </source>
</evidence>
<dbReference type="InterPro" id="IPR027417">
    <property type="entry name" value="P-loop_NTPase"/>
</dbReference>
<dbReference type="Pfam" id="PF07728">
    <property type="entry name" value="AAA_5"/>
    <property type="match status" value="1"/>
</dbReference>
<dbReference type="CDD" id="cd00009">
    <property type="entry name" value="AAA"/>
    <property type="match status" value="1"/>
</dbReference>
<dbReference type="Gene3D" id="3.40.50.300">
    <property type="entry name" value="P-loop containing nucleotide triphosphate hydrolases"/>
    <property type="match status" value="1"/>
</dbReference>
<keyword evidence="3" id="KW-1185">Reference proteome</keyword>
<dbReference type="SUPFAM" id="SSF52540">
    <property type="entry name" value="P-loop containing nucleoside triphosphate hydrolases"/>
    <property type="match status" value="1"/>
</dbReference>